<feature type="non-terminal residue" evidence="3">
    <location>
        <position position="1"/>
    </location>
</feature>
<dbReference type="Gene3D" id="2.60.120.620">
    <property type="entry name" value="q2cbj1_9rhob like domain"/>
    <property type="match status" value="1"/>
</dbReference>
<dbReference type="Proteomes" id="UP000037179">
    <property type="component" value="Unassembled WGS sequence"/>
</dbReference>
<gene>
    <name evidence="3" type="ORF">NSK11_contig00231-0006</name>
</gene>
<keyword evidence="4" id="KW-1185">Reference proteome</keyword>
<feature type="region of interest" description="Disordered" evidence="1">
    <location>
        <begin position="1"/>
        <end position="24"/>
    </location>
</feature>
<evidence type="ECO:0000259" key="2">
    <source>
        <dbReference type="Pfam" id="PF13640"/>
    </source>
</evidence>
<comment type="caution">
    <text evidence="3">The sequence shown here is derived from an EMBL/GenBank/DDBJ whole genome shotgun (WGS) entry which is preliminary data.</text>
</comment>
<evidence type="ECO:0000313" key="3">
    <source>
        <dbReference type="EMBL" id="GAP33268.1"/>
    </source>
</evidence>
<dbReference type="AlphaFoldDB" id="A0ABC9Z6H2"/>
<accession>A0ABC9Z6H2</accession>
<protein>
    <submittedName>
        <fullName evidence="3">Membrane protein</fullName>
    </submittedName>
</protein>
<evidence type="ECO:0000256" key="1">
    <source>
        <dbReference type="SAM" id="MobiDB-lite"/>
    </source>
</evidence>
<feature type="domain" description="Prolyl 4-hydroxylase alpha subunit Fe(2+) 2OG dioxygenase" evidence="2">
    <location>
        <begin position="138"/>
        <end position="238"/>
    </location>
</feature>
<dbReference type="RefSeq" id="WP_238595065.1">
    <property type="nucleotide sequence ID" value="NZ_BBYQ01000231.1"/>
</dbReference>
<reference evidence="4" key="1">
    <citation type="submission" date="2015-07" db="EMBL/GenBank/DDBJ databases">
        <title>Nocardia seriolae U-1 whole genome shotgun sequence.</title>
        <authorList>
            <person name="Imajoh M."/>
            <person name="Fukumoto Y."/>
            <person name="Sukeda M."/>
            <person name="Yamane J."/>
            <person name="Yamasaki K."/>
            <person name="Shimizu M."/>
            <person name="Ohnishi K."/>
            <person name="Oshima S."/>
        </authorList>
    </citation>
    <scope>NUCLEOTIDE SEQUENCE [LARGE SCALE GENOMIC DNA]</scope>
    <source>
        <strain evidence="4">U-1</strain>
    </source>
</reference>
<proteinExistence type="predicted"/>
<dbReference type="Pfam" id="PF13640">
    <property type="entry name" value="2OG-FeII_Oxy_3"/>
    <property type="match status" value="1"/>
</dbReference>
<reference evidence="3 4" key="2">
    <citation type="journal article" date="2016" name="Genome Announc.">
        <title>Draft Genome Sequence of Erythromycin- and Oxytetracycline-Sensitive Nocardia seriolae Strain U-1 (NBRC 110359).</title>
        <authorList>
            <person name="Imajoh M."/>
            <person name="Sukeda M."/>
            <person name="Shimizu M."/>
            <person name="Yamane J."/>
            <person name="Ohnishi K."/>
            <person name="Oshima S."/>
        </authorList>
    </citation>
    <scope>NUCLEOTIDE SEQUENCE [LARGE SCALE GENOMIC DNA]</scope>
    <source>
        <strain evidence="3 4">U-1</strain>
    </source>
</reference>
<organism evidence="3 4">
    <name type="scientific">Nocardia seriolae</name>
    <dbReference type="NCBI Taxonomy" id="37332"/>
    <lineage>
        <taxon>Bacteria</taxon>
        <taxon>Bacillati</taxon>
        <taxon>Actinomycetota</taxon>
        <taxon>Actinomycetes</taxon>
        <taxon>Mycobacteriales</taxon>
        <taxon>Nocardiaceae</taxon>
        <taxon>Nocardia</taxon>
    </lineage>
</organism>
<evidence type="ECO:0000313" key="4">
    <source>
        <dbReference type="Proteomes" id="UP000037179"/>
    </source>
</evidence>
<sequence>RTLEGSNPMHRQPTDIRSKPPELGPCTHSDTVILGGRIVALRIDDFFDDRTAHALANCLGHLAYERDEIAAQKRVNRAMRHGDLPDDPLIHSENAPGHRHALEALSIFESPWLLNELERTLGISLRVLRPATPYRMDVADYIEPHDDHPVPEYRLSLACNLTRDWKIGDGGETVVGLVDTVTEFDDPEFFFPLKRWTLQPEQRVLTPVFNSVLALPLSPDHAHAVRPVLRSSRFSITTLYGHDEAT</sequence>
<dbReference type="InterPro" id="IPR044862">
    <property type="entry name" value="Pro_4_hyd_alph_FE2OG_OXY"/>
</dbReference>
<name>A0ABC9Z6H2_9NOCA</name>
<dbReference type="EMBL" id="BBYQ01000231">
    <property type="protein sequence ID" value="GAP33268.1"/>
    <property type="molecule type" value="Genomic_DNA"/>
</dbReference>